<gene>
    <name evidence="1" type="ORF">C1SCF055_LOCUS22913</name>
</gene>
<reference evidence="1" key="1">
    <citation type="submission" date="2022-10" db="EMBL/GenBank/DDBJ databases">
        <authorList>
            <person name="Chen Y."/>
            <person name="Dougan E. K."/>
            <person name="Chan C."/>
            <person name="Rhodes N."/>
            <person name="Thang M."/>
        </authorList>
    </citation>
    <scope>NUCLEOTIDE SEQUENCE</scope>
</reference>
<comment type="caution">
    <text evidence="1">The sequence shown here is derived from an EMBL/GenBank/DDBJ whole genome shotgun (WGS) entry which is preliminary data.</text>
</comment>
<evidence type="ECO:0000313" key="1">
    <source>
        <dbReference type="EMBL" id="CAI3996435.1"/>
    </source>
</evidence>
<evidence type="ECO:0000313" key="3">
    <source>
        <dbReference type="Proteomes" id="UP001152797"/>
    </source>
</evidence>
<proteinExistence type="predicted"/>
<reference evidence="2 3" key="2">
    <citation type="submission" date="2024-05" db="EMBL/GenBank/DDBJ databases">
        <authorList>
            <person name="Chen Y."/>
            <person name="Shah S."/>
            <person name="Dougan E. K."/>
            <person name="Thang M."/>
            <person name="Chan C."/>
        </authorList>
    </citation>
    <scope>NUCLEOTIDE SEQUENCE [LARGE SCALE GENOMIC DNA]</scope>
</reference>
<keyword evidence="3" id="KW-1185">Reference proteome</keyword>
<dbReference type="EMBL" id="CAMXCT020002210">
    <property type="protein sequence ID" value="CAL1149810.1"/>
    <property type="molecule type" value="Genomic_DNA"/>
</dbReference>
<evidence type="ECO:0000313" key="2">
    <source>
        <dbReference type="EMBL" id="CAL4783747.1"/>
    </source>
</evidence>
<dbReference type="EMBL" id="CAMXCT030002210">
    <property type="protein sequence ID" value="CAL4783747.1"/>
    <property type="molecule type" value="Genomic_DNA"/>
</dbReference>
<dbReference type="AlphaFoldDB" id="A0A9P1CRM3"/>
<name>A0A9P1CRM3_9DINO</name>
<organism evidence="1">
    <name type="scientific">Cladocopium goreaui</name>
    <dbReference type="NCBI Taxonomy" id="2562237"/>
    <lineage>
        <taxon>Eukaryota</taxon>
        <taxon>Sar</taxon>
        <taxon>Alveolata</taxon>
        <taxon>Dinophyceae</taxon>
        <taxon>Suessiales</taxon>
        <taxon>Symbiodiniaceae</taxon>
        <taxon>Cladocopium</taxon>
    </lineage>
</organism>
<protein>
    <submittedName>
        <fullName evidence="1">Uncharacterized protein</fullName>
    </submittedName>
</protein>
<dbReference type="Proteomes" id="UP001152797">
    <property type="component" value="Unassembled WGS sequence"/>
</dbReference>
<accession>A0A9P1CRM3</accession>
<sequence>MADVQQQQVVNAMLQQLPQQQRSQIEQAVNNYRQTMVQQNYSTEAVQEQSKKATPSQSAASQADVDLLAAPQPVTALIWEESSGLLSGSLGGSSPGLLSGSLGGSSPGLLSGNLGGSSVGALSARQDGQFGGASAGWLGSKFWCSICPLGLFGGRYHGAKPIVNGLPADQLDKPHKWVPAEQCAFVNPPVDGVHTECRFCGEEPYTGIHCPSDAIVPSHKKCEFDNPPINTYYWEPECTNGTLGCLADGKNWGCRWCGFGDYSSVTCPSSTCTFDNEPVTPYYWDSLCEMGMLGCNADGIHVQCRFCDHKPFNSVHCPPSARPNYQDGECWFPQGTAQSYKWDKKCMWGILGRLAVPRRCVGIVFLKMGTTGFGNMWIF</sequence>
<dbReference type="EMBL" id="CAMXCT010002210">
    <property type="protein sequence ID" value="CAI3996435.1"/>
    <property type="molecule type" value="Genomic_DNA"/>
</dbReference>